<dbReference type="InterPro" id="IPR012337">
    <property type="entry name" value="RNaseH-like_sf"/>
</dbReference>
<dbReference type="SUPFAM" id="SSF53098">
    <property type="entry name" value="Ribonuclease H-like"/>
    <property type="match status" value="2"/>
</dbReference>
<dbReference type="SUPFAM" id="SSF56672">
    <property type="entry name" value="DNA/RNA polymerases"/>
    <property type="match status" value="2"/>
</dbReference>
<keyword evidence="6" id="KW-0064">Aspartyl protease</keyword>
<dbReference type="PROSITE" id="PS50994">
    <property type="entry name" value="INTEGRASE"/>
    <property type="match status" value="2"/>
</dbReference>
<dbReference type="Gene3D" id="1.10.340.70">
    <property type="match status" value="2"/>
</dbReference>
<feature type="compositionally biased region" description="Pro residues" evidence="16">
    <location>
        <begin position="1397"/>
        <end position="1421"/>
    </location>
</feature>
<dbReference type="InterPro" id="IPR005162">
    <property type="entry name" value="Retrotrans_gag_dom"/>
</dbReference>
<evidence type="ECO:0000256" key="9">
    <source>
        <dbReference type="ARBA" id="ARBA00022842"/>
    </source>
</evidence>
<dbReference type="InterPro" id="IPR000477">
    <property type="entry name" value="RT_dom"/>
</dbReference>
<evidence type="ECO:0000259" key="18">
    <source>
        <dbReference type="PROSITE" id="PS50994"/>
    </source>
</evidence>
<dbReference type="CDD" id="cd00303">
    <property type="entry name" value="retropepsin_like"/>
    <property type="match status" value="2"/>
</dbReference>
<dbReference type="FunFam" id="3.30.420.10:FF:000032">
    <property type="entry name" value="Retrovirus-related Pol polyprotein from transposon 297-like Protein"/>
    <property type="match status" value="2"/>
</dbReference>
<keyword evidence="9" id="KW-0460">Magnesium</keyword>
<dbReference type="InterPro" id="IPR056924">
    <property type="entry name" value="SH3_Tf2-1"/>
</dbReference>
<dbReference type="GO" id="GO:0006310">
    <property type="term" value="P:DNA recombination"/>
    <property type="evidence" value="ECO:0007669"/>
    <property type="project" value="UniProtKB-KW"/>
</dbReference>
<dbReference type="Pfam" id="PF03732">
    <property type="entry name" value="Retrotrans_gag"/>
    <property type="match status" value="1"/>
</dbReference>
<dbReference type="CDD" id="cd01647">
    <property type="entry name" value="RT_LTR"/>
    <property type="match status" value="2"/>
</dbReference>
<dbReference type="InterPro" id="IPR041577">
    <property type="entry name" value="RT_RNaseH_2"/>
</dbReference>
<evidence type="ECO:0000256" key="16">
    <source>
        <dbReference type="SAM" id="MobiDB-lite"/>
    </source>
</evidence>
<dbReference type="PANTHER" id="PTHR37984:SF5">
    <property type="entry name" value="PROTEIN NYNRIN-LIKE"/>
    <property type="match status" value="1"/>
</dbReference>
<feature type="compositionally biased region" description="Low complexity" evidence="16">
    <location>
        <begin position="1384"/>
        <end position="1396"/>
    </location>
</feature>
<feature type="domain" description="Reverse transcriptase" evidence="17">
    <location>
        <begin position="1741"/>
        <end position="1920"/>
    </location>
</feature>
<keyword evidence="8" id="KW-0378">Hydrolase</keyword>
<dbReference type="GO" id="GO:0003887">
    <property type="term" value="F:DNA-directed DNA polymerase activity"/>
    <property type="evidence" value="ECO:0007669"/>
    <property type="project" value="UniProtKB-KW"/>
</dbReference>
<keyword evidence="10" id="KW-0229">DNA integration</keyword>
<keyword evidence="20" id="KW-1185">Reference proteome</keyword>
<dbReference type="InterPro" id="IPR041588">
    <property type="entry name" value="Integrase_H2C2"/>
</dbReference>
<dbReference type="Pfam" id="PF00078">
    <property type="entry name" value="RVT_1"/>
    <property type="match status" value="2"/>
</dbReference>
<reference evidence="19 20" key="1">
    <citation type="journal article" date="2018" name="Front. Plant Sci.">
        <title>Red Clover (Trifolium pratense) and Zigzag Clover (T. medium) - A Picture of Genomic Similarities and Differences.</title>
        <authorList>
            <person name="Dluhosova J."/>
            <person name="Istvanek J."/>
            <person name="Nedelnik J."/>
            <person name="Repkova J."/>
        </authorList>
    </citation>
    <scope>NUCLEOTIDE SEQUENCE [LARGE SCALE GENOMIC DNA]</scope>
    <source>
        <strain evidence="20">cv. 10/8</strain>
        <tissue evidence="19">Leaf</tissue>
    </source>
</reference>
<dbReference type="Pfam" id="PF17921">
    <property type="entry name" value="Integrase_H2C2"/>
    <property type="match status" value="2"/>
</dbReference>
<keyword evidence="13" id="KW-0238">DNA-binding</keyword>
<evidence type="ECO:0000256" key="2">
    <source>
        <dbReference type="ARBA" id="ARBA00022679"/>
    </source>
</evidence>
<dbReference type="InterPro" id="IPR001584">
    <property type="entry name" value="Integrase_cat-core"/>
</dbReference>
<keyword evidence="2" id="KW-0808">Transferase</keyword>
<evidence type="ECO:0000256" key="3">
    <source>
        <dbReference type="ARBA" id="ARBA00022695"/>
    </source>
</evidence>
<evidence type="ECO:0000256" key="14">
    <source>
        <dbReference type="ARBA" id="ARBA00023172"/>
    </source>
</evidence>
<evidence type="ECO:0000256" key="7">
    <source>
        <dbReference type="ARBA" id="ARBA00022759"/>
    </source>
</evidence>
<feature type="domain" description="Integrase catalytic" evidence="18">
    <location>
        <begin position="2260"/>
        <end position="2424"/>
    </location>
</feature>
<dbReference type="Gene3D" id="3.10.10.10">
    <property type="entry name" value="HIV Type 1 Reverse Transcriptase, subunit A, domain 1"/>
    <property type="match status" value="2"/>
</dbReference>
<keyword evidence="11" id="KW-0695">RNA-directed DNA polymerase</keyword>
<evidence type="ECO:0000256" key="12">
    <source>
        <dbReference type="ARBA" id="ARBA00022932"/>
    </source>
</evidence>
<dbReference type="Gene3D" id="3.10.20.370">
    <property type="match status" value="2"/>
</dbReference>
<dbReference type="FunFam" id="1.10.340.70:FF:000001">
    <property type="entry name" value="Retrovirus-related Pol polyprotein from transposon gypsy-like Protein"/>
    <property type="match status" value="2"/>
</dbReference>
<dbReference type="GO" id="GO:0046872">
    <property type="term" value="F:metal ion binding"/>
    <property type="evidence" value="ECO:0007669"/>
    <property type="project" value="UniProtKB-KW"/>
</dbReference>
<feature type="region of interest" description="Disordered" evidence="16">
    <location>
        <begin position="1384"/>
        <end position="1427"/>
    </location>
</feature>
<keyword evidence="7" id="KW-0255">Endonuclease</keyword>
<feature type="domain" description="Reverse transcriptase" evidence="17">
    <location>
        <begin position="242"/>
        <end position="421"/>
    </location>
</feature>
<dbReference type="PROSITE" id="PS50878">
    <property type="entry name" value="RT_POL"/>
    <property type="match status" value="2"/>
</dbReference>
<dbReference type="Proteomes" id="UP000265520">
    <property type="component" value="Unassembled WGS sequence"/>
</dbReference>
<gene>
    <name evidence="19" type="ORF">A2U01_0000051</name>
</gene>
<dbReference type="InterPro" id="IPR050951">
    <property type="entry name" value="Retrovirus_Pol_polyprotein"/>
</dbReference>
<dbReference type="Gene3D" id="3.30.70.270">
    <property type="match status" value="4"/>
</dbReference>
<keyword evidence="14" id="KW-0233">DNA recombination</keyword>
<dbReference type="InterPro" id="IPR036397">
    <property type="entry name" value="RNaseH_sf"/>
</dbReference>
<evidence type="ECO:0000256" key="11">
    <source>
        <dbReference type="ARBA" id="ARBA00022918"/>
    </source>
</evidence>
<name>A0A392LXC4_9FABA</name>
<dbReference type="Gene3D" id="2.40.70.10">
    <property type="entry name" value="Acid Proteases"/>
    <property type="match status" value="2"/>
</dbReference>
<feature type="domain" description="Integrase catalytic" evidence="18">
    <location>
        <begin position="761"/>
        <end position="925"/>
    </location>
</feature>
<keyword evidence="4" id="KW-0540">Nuclease</keyword>
<evidence type="ECO:0000256" key="5">
    <source>
        <dbReference type="ARBA" id="ARBA00022723"/>
    </source>
</evidence>
<dbReference type="InterPro" id="IPR043128">
    <property type="entry name" value="Rev_trsase/Diguanyl_cyclase"/>
</dbReference>
<dbReference type="GO" id="GO:0003964">
    <property type="term" value="F:RNA-directed DNA polymerase activity"/>
    <property type="evidence" value="ECO:0007669"/>
    <property type="project" value="UniProtKB-KW"/>
</dbReference>
<dbReference type="FunFam" id="3.10.10.10:FF:000007">
    <property type="entry name" value="Retrovirus-related Pol polyprotein from transposon 17.6-like Protein"/>
    <property type="match status" value="2"/>
</dbReference>
<dbReference type="SUPFAM" id="SSF50630">
    <property type="entry name" value="Acid proteases"/>
    <property type="match status" value="2"/>
</dbReference>
<feature type="compositionally biased region" description="Pro residues" evidence="16">
    <location>
        <begin position="1193"/>
        <end position="1212"/>
    </location>
</feature>
<dbReference type="Pfam" id="PF08284">
    <property type="entry name" value="RVP_2"/>
    <property type="match status" value="2"/>
</dbReference>
<feature type="region of interest" description="Disordered" evidence="16">
    <location>
        <begin position="1190"/>
        <end position="1216"/>
    </location>
</feature>
<dbReference type="GO" id="GO:0015074">
    <property type="term" value="P:DNA integration"/>
    <property type="evidence" value="ECO:0007669"/>
    <property type="project" value="UniProtKB-KW"/>
</dbReference>
<dbReference type="Gene3D" id="3.30.420.10">
    <property type="entry name" value="Ribonuclease H-like superfamily/Ribonuclease H"/>
    <property type="match status" value="2"/>
</dbReference>
<dbReference type="FunFam" id="3.30.70.270:FF:000020">
    <property type="entry name" value="Transposon Tf2-6 polyprotein-like Protein"/>
    <property type="match status" value="2"/>
</dbReference>
<proteinExistence type="predicted"/>
<sequence>HALSGCTVASTIRLMGCIANHPVTVLIDGGSTHNFVQDRIAKFLELPSIPISNLKVMVGNGNNLDCTRFCSDVPLMLQSKSFVVDFYVLPLCGADIVLGAPWLKTIGPVLMDYSSLSLSFTHQGQPITLTADPQAQPKPVSAQQVKRLLQTNSTAELFHIQILNPTPDPPTIEPPQPHPIPSIQSLLLRFSTIFNSPTTLPPPRPIDHHITLQPNSKPVNTRPYRYPYFQKNEIEHQIQTMLSAQLIQHSQSPFSSPVLLVKKKDGGWRFCVDYRALNSITIRDRFPMPTIDELLDELGSATWFSKLDLRQGFHQIRMHPDDIPKTAFRTHQGHYEFRVMPFGLCNAPSTFQAAMNNLLQPFLRKFVTVFFDDILVYSVSLEDHLKHLESVFQALIQGEFFLKQSKCLLAQRRLEYLGHVVSAGGVCPEPSKIQAILDWPLPTNITALRGFLGLTGFYRKFIQRYASIASPLTSLLRKDSFHWNPEATIAFNALKLAMTSAPTLALPDFSKPFILETDASGIAMGAVLMQDSHPIAFFSKPFCQRLQKASTYVRELHAITTAVKKWRQYLLGHKFIIFTDHQSLKELLTQIIQTPEQQIYLAKLMGYDYTIQYKTGKTNVVADALSRLPETPSGMHLSLSMPNFLFLEQLKLALAASTPFTSLFNQISQTPSQFPKYKIHQGLILYDNRIWLDPSLPFCKTLLEEFHSSPSAGHMGFAKTLARLQANFWWEGMRNHVKEFITNCSICQQVKYETKKPSGLLQPLPIPHAIWEDLSLDFITGLPPSNGYNAVLVVVDRFSKGVHLAALVPHYTAHKVALLFFDTVCKIHGMPRSLVSDRDPLFISKFWRELFTLCGTTLRMSTAYHPETDGQTEVYNRVLEQYLRSFVHHKPSQWSKFLALAEWSYNTSIHSSTGHSPYEITFGKPPPSVPQYIQGQSSIEAVDSILANRQQLIITLRQKLLKSQAAMKHSADQHRRDIEFDVGSFVYVRLRPYRQKTANPTTYTKLSKRYYGPFKVIKRIGKVAYHLDLPLTCKIHPVFHCSLLKLHHGPTPSVTTIPPLSIDHHPIVTPLTILDTKLDSSTDPPTKLALVQWSGLPTEDTSWENWDSLCSDYHLEDKVSFPAAGDVSKSPSTSILDRPKRTINKPKKFDGNQNLNKLVLSLPSMARTNAERLDDLTGKVDAIIETLATLTTRPPPPPTPTPTPTPTPPPQPLNHHHLPRMKLDVPKFDGSDAMGWIFKISQFFDYHQTPEEERLTVASFYMEGPALSWFQWMHRNGQITTWFGLLQALETRFAPSYYDDPSSSLFKLVQRTTVNEYLAEFERLANRIVGLQPPFLLSCFISGLSPEIRREVQALRPMSLTQATALAKLQEDKIADRRRFFKNKPNSQQISSSSNPFGPPPSTPPLPTPNTLPLLPPPKPNRPNFRKLSPEEMASRREKGLCYNCDETFTPQHKCRGRFFLLVTEEPMESPPDLIDFTEPDPPNETTPTDAAIDAQISLHALSGCTVASTIRLMGCIANHPVTVLIDGGSTHNFVQDRIAKFLELPSIPISNLKVMVGNGNNLDCTRFCSDVPLMLQSKSFVVDFYVLPLCGADIVLGAPWLKTIGPVLMDYSSLSLSFTHQGQPITLTADPQAQPKPVSAQQVKRLLQTNSTAELFHIQILNPTPDPPTIEPPQPHPIPSIQSLLLRFSTIFNSPTTLPPPRPIDHHITLQPNSKPVNTRPYRYPYFQKNEIEHQIQTMLSAQLIQHSQSPFSSPVLLVKKKDGGWRFCVDYRALNSITIRDRFPMPTIDELLDELGSATWFSKLDLRQGFHQIRMHPDDIPKTAFRTHQGHYEFRVMPFGLCNAPSTFQAAMNNLLQPFLRKFVTVFFDDILVYSVSLEDHLKHLESVFQALIQGEFFLKQSKCLLAQRRLEYLGHVVSAGGVCPEPSKIQAILDWPLPTNITALRGFLGLTGFYRKFIQRYASIASPLTSLLRKDSFHWNPEATIAFNALKLAMTSAPTLALPDFSKPFILETDASGIAMGAVLMQDSHPIAFFSKPFCQRLQKASTYVRELHAITTAVKKWRQYLLGHKFIIFTDHQSLKELLTQIIQTPEQQIYLAKLMGYDYTIQYKTGKTNVVADALSRLPETPSGMHLSLSMPNFLFLEQLKLALAASTPFTSLFNQISQTPSQFPKYKIHQGLILYDNRIWLDPSLPFCKTLLEEFHSSPSAGHMGFAKTLARLQANFWWEGMRNHVKEFITNCSICQQVKYETKKPSGLLQPLPIPHAIWEDLSLDFITGLPPSNGYNAVLVVVDRFSKGVHLAALVPHYTAHKVALLFFDTVCKIHGMPRSLVSDRDPLFISKFWRELFTLCGTTLRMSTAYHPETDGQTEVYNRVLEQYLRSFVHHKPSQWSKFLALAEWSYNTSIHSSTGHSPYEITFGKPPPSVPQYIQGQSSIEAVDSILANRQQLIITLRQKLLKSQAAMKHSADQHRRDIEFDVGSFVYVRLRPYRQKTANPTTYTKLSKRYYGPFKVIKRIGKVAYHLDLPLTCKIHPVFHCSLLKLHHGPTPSVTTIPPLSIDHHPIVTPLTILDTKLDSSTDPPTKLALVQWSGLPTEDTSWENWDSLCSDYHLEDKVSFPAAGDVSKSPSTSILDRPKRTINKPKKFDGYV</sequence>
<dbReference type="InterPro" id="IPR043502">
    <property type="entry name" value="DNA/RNA_pol_sf"/>
</dbReference>
<organism evidence="19 20">
    <name type="scientific">Trifolium medium</name>
    <dbReference type="NCBI Taxonomy" id="97028"/>
    <lineage>
        <taxon>Eukaryota</taxon>
        <taxon>Viridiplantae</taxon>
        <taxon>Streptophyta</taxon>
        <taxon>Embryophyta</taxon>
        <taxon>Tracheophyta</taxon>
        <taxon>Spermatophyta</taxon>
        <taxon>Magnoliopsida</taxon>
        <taxon>eudicotyledons</taxon>
        <taxon>Gunneridae</taxon>
        <taxon>Pentapetalae</taxon>
        <taxon>rosids</taxon>
        <taxon>fabids</taxon>
        <taxon>Fabales</taxon>
        <taxon>Fabaceae</taxon>
        <taxon>Papilionoideae</taxon>
        <taxon>50 kb inversion clade</taxon>
        <taxon>NPAAA clade</taxon>
        <taxon>Hologalegina</taxon>
        <taxon>IRL clade</taxon>
        <taxon>Trifolieae</taxon>
        <taxon>Trifolium</taxon>
    </lineage>
</organism>
<dbReference type="GO" id="GO:0003677">
    <property type="term" value="F:DNA binding"/>
    <property type="evidence" value="ECO:0007669"/>
    <property type="project" value="UniProtKB-KW"/>
</dbReference>
<dbReference type="GO" id="GO:0004519">
    <property type="term" value="F:endonuclease activity"/>
    <property type="evidence" value="ECO:0007669"/>
    <property type="project" value="UniProtKB-KW"/>
</dbReference>
<evidence type="ECO:0000256" key="1">
    <source>
        <dbReference type="ARBA" id="ARBA00022670"/>
    </source>
</evidence>
<evidence type="ECO:0000313" key="19">
    <source>
        <dbReference type="EMBL" id="MCH79304.1"/>
    </source>
</evidence>
<evidence type="ECO:0000256" key="13">
    <source>
        <dbReference type="ARBA" id="ARBA00023125"/>
    </source>
</evidence>
<evidence type="ECO:0000256" key="6">
    <source>
        <dbReference type="ARBA" id="ARBA00022750"/>
    </source>
</evidence>
<evidence type="ECO:0000256" key="4">
    <source>
        <dbReference type="ARBA" id="ARBA00022722"/>
    </source>
</evidence>
<keyword evidence="1" id="KW-0645">Protease</keyword>
<keyword evidence="12" id="KW-0239">DNA-directed DNA polymerase</keyword>
<feature type="region of interest" description="Disordered" evidence="16">
    <location>
        <begin position="1124"/>
        <end position="1149"/>
    </location>
</feature>
<evidence type="ECO:0000259" key="17">
    <source>
        <dbReference type="PROSITE" id="PS50878"/>
    </source>
</evidence>
<comment type="caution">
    <text evidence="19">The sequence shown here is derived from an EMBL/GenBank/DDBJ whole genome shotgun (WGS) entry which is preliminary data.</text>
</comment>
<dbReference type="EMBL" id="LXQA010000029">
    <property type="protein sequence ID" value="MCH79304.1"/>
    <property type="molecule type" value="Genomic_DNA"/>
</dbReference>
<evidence type="ECO:0000256" key="8">
    <source>
        <dbReference type="ARBA" id="ARBA00022801"/>
    </source>
</evidence>
<dbReference type="CDD" id="cd09274">
    <property type="entry name" value="RNase_HI_RT_Ty3"/>
    <property type="match status" value="2"/>
</dbReference>
<keyword evidence="5" id="KW-0479">Metal-binding</keyword>
<dbReference type="InterPro" id="IPR016197">
    <property type="entry name" value="Chromo-like_dom_sf"/>
</dbReference>
<evidence type="ECO:0000256" key="10">
    <source>
        <dbReference type="ARBA" id="ARBA00022908"/>
    </source>
</evidence>
<dbReference type="InterPro" id="IPR021109">
    <property type="entry name" value="Peptidase_aspartic_dom_sf"/>
</dbReference>
<feature type="non-terminal residue" evidence="19">
    <location>
        <position position="1"/>
    </location>
</feature>
<dbReference type="SUPFAM" id="SSF54160">
    <property type="entry name" value="Chromo domain-like"/>
    <property type="match status" value="2"/>
</dbReference>
<evidence type="ECO:0000313" key="20">
    <source>
        <dbReference type="Proteomes" id="UP000265520"/>
    </source>
</evidence>
<keyword evidence="3" id="KW-0548">Nucleotidyltransferase</keyword>
<dbReference type="GO" id="GO:0004190">
    <property type="term" value="F:aspartic-type endopeptidase activity"/>
    <property type="evidence" value="ECO:0007669"/>
    <property type="project" value="UniProtKB-KW"/>
</dbReference>
<dbReference type="PANTHER" id="PTHR37984">
    <property type="entry name" value="PROTEIN CBG26694"/>
    <property type="match status" value="1"/>
</dbReference>
<dbReference type="GO" id="GO:0006508">
    <property type="term" value="P:proteolysis"/>
    <property type="evidence" value="ECO:0007669"/>
    <property type="project" value="UniProtKB-KW"/>
</dbReference>
<dbReference type="Pfam" id="PF24626">
    <property type="entry name" value="SH3_Tf2-1"/>
    <property type="match status" value="2"/>
</dbReference>
<keyword evidence="15" id="KW-0511">Multifunctional enzyme</keyword>
<evidence type="ECO:0000256" key="15">
    <source>
        <dbReference type="ARBA" id="ARBA00023268"/>
    </source>
</evidence>
<dbReference type="Pfam" id="PF17919">
    <property type="entry name" value="RT_RNaseH_2"/>
    <property type="match status" value="2"/>
</dbReference>
<protein>
    <submittedName>
        <fullName evidence="19">Ty3/gypsy retrotransposon protein</fullName>
    </submittedName>
</protein>
<accession>A0A392LXC4</accession>